<evidence type="ECO:0000256" key="1">
    <source>
        <dbReference type="ARBA" id="ARBA00022598"/>
    </source>
</evidence>
<dbReference type="GO" id="GO:0019941">
    <property type="term" value="P:modification-dependent protein catabolic process"/>
    <property type="evidence" value="ECO:0007669"/>
    <property type="project" value="InterPro"/>
</dbReference>
<dbReference type="Pfam" id="PF03136">
    <property type="entry name" value="Pup_ligase"/>
    <property type="match status" value="1"/>
</dbReference>
<dbReference type="Proteomes" id="UP001302719">
    <property type="component" value="Chromosome"/>
</dbReference>
<keyword evidence="1 7" id="KW-0436">Ligase</keyword>
<keyword evidence="3" id="KW-0547">Nucleotide-binding</keyword>
<dbReference type="InterPro" id="IPR022279">
    <property type="entry name" value="Pup_ligase"/>
</dbReference>
<evidence type="ECO:0000313" key="7">
    <source>
        <dbReference type="EMBL" id="WNM58322.1"/>
    </source>
</evidence>
<dbReference type="PANTHER" id="PTHR42307:SF3">
    <property type="entry name" value="PUP--PROTEIN LIGASE"/>
    <property type="match status" value="1"/>
</dbReference>
<dbReference type="GO" id="GO:0010498">
    <property type="term" value="P:proteasomal protein catabolic process"/>
    <property type="evidence" value="ECO:0007669"/>
    <property type="project" value="InterPro"/>
</dbReference>
<dbReference type="GO" id="GO:0016879">
    <property type="term" value="F:ligase activity, forming carbon-nitrogen bonds"/>
    <property type="evidence" value="ECO:0007669"/>
    <property type="project" value="InterPro"/>
</dbReference>
<dbReference type="RefSeq" id="WP_312644004.1">
    <property type="nucleotide sequence ID" value="NZ_CP116967.1"/>
</dbReference>
<name>A0AA96GBI1_9BACT</name>
<keyword evidence="4" id="KW-0833">Ubl conjugation pathway</keyword>
<keyword evidence="6" id="KW-0460">Magnesium</keyword>
<evidence type="ECO:0000256" key="4">
    <source>
        <dbReference type="ARBA" id="ARBA00022786"/>
    </source>
</evidence>
<dbReference type="NCBIfam" id="TIGR03686">
    <property type="entry name" value="pupylate_PafA"/>
    <property type="match status" value="1"/>
</dbReference>
<dbReference type="PANTHER" id="PTHR42307">
    <property type="entry name" value="PUP DEAMIDASE/DEPUPYLASE"/>
    <property type="match status" value="1"/>
</dbReference>
<protein>
    <submittedName>
        <fullName evidence="7">Pup--protein ligase</fullName>
        <ecNumber evidence="7">6.3.1.19</ecNumber>
    </submittedName>
</protein>
<proteinExistence type="predicted"/>
<gene>
    <name evidence="7" type="primary">pafA</name>
    <name evidence="7" type="ORF">PP769_00750</name>
</gene>
<dbReference type="AlphaFoldDB" id="A0AA96GBI1"/>
<evidence type="ECO:0000256" key="2">
    <source>
        <dbReference type="ARBA" id="ARBA00022723"/>
    </source>
</evidence>
<keyword evidence="5" id="KW-0067">ATP-binding</keyword>
<sequence length="458" mass="53118">MMKRIVGLESEYGLTFSPNGRVYLPIEKILGYIFEGLIPNSWPSNAFLTNGARFYQDTGCHPEYSTPECDDLLDLIIHDKAGERILESCLPIAEERLREEGLSGEIFIFKNNTDSLGNTYGCHENFLMRRDVDFWKVSEQLIPFFVTRQIFSGAGKILKVSGKSQYFISQRAQHIHEKTSSSTTSSRSIINTRDEPHADAEKYRRLHIILGDSNMSEFSTYLKVGTAMIVLSMIEDGFTIPHIELEEPVKAIRDISRDPTLKKTVKLEDGSNLTALEIQQTFWERAGEYLALQPPNKVMAEVHYEWGRVLKMLNTSPMALVREIDWITKQWILENYMAKKSCGWDDPRLGMMDLQYHDINRQRSLFHLLAERNHIRKMIDEDAIEQAKTVPPQTTRAKVRGDFIRFARAKNRSYTVDWTYLKLNGYWEETILCMDPFCPFNRRVEELLSQVPHNRLFP</sequence>
<evidence type="ECO:0000313" key="8">
    <source>
        <dbReference type="Proteomes" id="UP001302719"/>
    </source>
</evidence>
<dbReference type="EMBL" id="CP116967">
    <property type="protein sequence ID" value="WNM58322.1"/>
    <property type="molecule type" value="Genomic_DNA"/>
</dbReference>
<dbReference type="KEGG" id="nall:PP769_00750"/>
<dbReference type="GO" id="GO:0070490">
    <property type="term" value="P:protein pupylation"/>
    <property type="evidence" value="ECO:0007669"/>
    <property type="project" value="TreeGrafter"/>
</dbReference>
<organism evidence="7 8">
    <name type="scientific">Candidatus Nitrospira allomarina</name>
    <dbReference type="NCBI Taxonomy" id="3020900"/>
    <lineage>
        <taxon>Bacteria</taxon>
        <taxon>Pseudomonadati</taxon>
        <taxon>Nitrospirota</taxon>
        <taxon>Nitrospiria</taxon>
        <taxon>Nitrospirales</taxon>
        <taxon>Nitrospiraceae</taxon>
        <taxon>Nitrospira</taxon>
    </lineage>
</organism>
<reference evidence="7 8" key="1">
    <citation type="submission" date="2023-01" db="EMBL/GenBank/DDBJ databases">
        <title>Cultivation and genomic characterization of new, ubiquitous marine nitrite-oxidizing bacteria from the Nitrospirales.</title>
        <authorList>
            <person name="Mueller A.J."/>
            <person name="Daebeler A."/>
            <person name="Herbold C.W."/>
            <person name="Kirkegaard R.H."/>
            <person name="Daims H."/>
        </authorList>
    </citation>
    <scope>NUCLEOTIDE SEQUENCE [LARGE SCALE GENOMIC DNA]</scope>
    <source>
        <strain evidence="7 8">VA</strain>
    </source>
</reference>
<dbReference type="InterPro" id="IPR004347">
    <property type="entry name" value="Pup_ligase/deamidase"/>
</dbReference>
<dbReference type="GO" id="GO:0046872">
    <property type="term" value="F:metal ion binding"/>
    <property type="evidence" value="ECO:0007669"/>
    <property type="project" value="UniProtKB-KW"/>
</dbReference>
<dbReference type="EC" id="6.3.1.19" evidence="7"/>
<keyword evidence="2" id="KW-0479">Metal-binding</keyword>
<dbReference type="GO" id="GO:0005524">
    <property type="term" value="F:ATP binding"/>
    <property type="evidence" value="ECO:0007669"/>
    <property type="project" value="UniProtKB-KW"/>
</dbReference>
<evidence type="ECO:0000256" key="6">
    <source>
        <dbReference type="ARBA" id="ARBA00022842"/>
    </source>
</evidence>
<keyword evidence="8" id="KW-1185">Reference proteome</keyword>
<accession>A0AA96GBI1</accession>
<evidence type="ECO:0000256" key="3">
    <source>
        <dbReference type="ARBA" id="ARBA00022741"/>
    </source>
</evidence>
<evidence type="ECO:0000256" key="5">
    <source>
        <dbReference type="ARBA" id="ARBA00022840"/>
    </source>
</evidence>